<dbReference type="RefSeq" id="WP_170322541.1">
    <property type="nucleotide sequence ID" value="NZ_BAAAHL010000027.1"/>
</dbReference>
<evidence type="ECO:0000313" key="1">
    <source>
        <dbReference type="EMBL" id="GES10038.1"/>
    </source>
</evidence>
<gene>
    <name evidence="1" type="ORF">Amac_036350</name>
</gene>
<keyword evidence="2" id="KW-1185">Reference proteome</keyword>
<accession>A0A5M3WV74</accession>
<evidence type="ECO:0008006" key="3">
    <source>
        <dbReference type="Google" id="ProtNLM"/>
    </source>
</evidence>
<evidence type="ECO:0000313" key="2">
    <source>
        <dbReference type="Proteomes" id="UP000331127"/>
    </source>
</evidence>
<dbReference type="AlphaFoldDB" id="A0A5M3WV74"/>
<name>A0A5M3WV74_9ACTN</name>
<reference evidence="1 2" key="1">
    <citation type="submission" date="2019-10" db="EMBL/GenBank/DDBJ databases">
        <title>Whole genome shotgun sequence of Acrocarpospora macrocephala NBRC 16266.</title>
        <authorList>
            <person name="Ichikawa N."/>
            <person name="Kimura A."/>
            <person name="Kitahashi Y."/>
            <person name="Komaki H."/>
            <person name="Oguchi A."/>
        </authorList>
    </citation>
    <scope>NUCLEOTIDE SEQUENCE [LARGE SCALE GENOMIC DNA]</scope>
    <source>
        <strain evidence="1 2">NBRC 16266</strain>
    </source>
</reference>
<dbReference type="EMBL" id="BLAE01000018">
    <property type="protein sequence ID" value="GES10038.1"/>
    <property type="molecule type" value="Genomic_DNA"/>
</dbReference>
<organism evidence="1 2">
    <name type="scientific">Acrocarpospora macrocephala</name>
    <dbReference type="NCBI Taxonomy" id="150177"/>
    <lineage>
        <taxon>Bacteria</taxon>
        <taxon>Bacillati</taxon>
        <taxon>Actinomycetota</taxon>
        <taxon>Actinomycetes</taxon>
        <taxon>Streptosporangiales</taxon>
        <taxon>Streptosporangiaceae</taxon>
        <taxon>Acrocarpospora</taxon>
    </lineage>
</organism>
<dbReference type="Proteomes" id="UP000331127">
    <property type="component" value="Unassembled WGS sequence"/>
</dbReference>
<sequence length="88" mass="9292">MVDLADWNGLISERTDDFDALRVTVPAPVVSASFASPFRALANDNASYFVKCLDGCPLHARMSLAIEYVVAGAARLIGAPVGGTRLVP</sequence>
<protein>
    <recommendedName>
        <fullName evidence="3">Aminoglycoside phosphotransferase domain-containing protein</fullName>
    </recommendedName>
</protein>
<proteinExistence type="predicted"/>
<comment type="caution">
    <text evidence="1">The sequence shown here is derived from an EMBL/GenBank/DDBJ whole genome shotgun (WGS) entry which is preliminary data.</text>
</comment>